<sequence>MRWLAVVLWVIFIFFMSSRDATQLSEGFFEQAKQLLAAVLNALFGYHEDPVSPFCHFCEYTVLGGLLANALRAHMRSLRTACLAGVAIASSYGITDEIHQLFVPGRFCDPADWVVDTCGAALGALVLYLVVRFRHGASCDRGRQGTHDAALGSELR</sequence>
<proteinExistence type="predicted"/>
<dbReference type="NCBIfam" id="NF037970">
    <property type="entry name" value="vanZ_1"/>
    <property type="match status" value="1"/>
</dbReference>
<evidence type="ECO:0000313" key="2">
    <source>
        <dbReference type="EMBL" id="SEO55305.1"/>
    </source>
</evidence>
<keyword evidence="3" id="KW-1185">Reference proteome</keyword>
<name>A0A1H8QM30_9ACTN</name>
<protein>
    <submittedName>
        <fullName evidence="2">VanZ like family protein</fullName>
    </submittedName>
</protein>
<accession>A0A1H8QM30</accession>
<dbReference type="Proteomes" id="UP000182975">
    <property type="component" value="Unassembled WGS sequence"/>
</dbReference>
<reference evidence="3" key="1">
    <citation type="submission" date="2016-10" db="EMBL/GenBank/DDBJ databases">
        <authorList>
            <person name="Varghese N."/>
        </authorList>
    </citation>
    <scope>NUCLEOTIDE SEQUENCE [LARGE SCALE GENOMIC DNA]</scope>
    <source>
        <strain evidence="3">DSM 21843</strain>
    </source>
</reference>
<gene>
    <name evidence="2" type="ORF">SAMN02910314_00540</name>
</gene>
<dbReference type="Pfam" id="PF04892">
    <property type="entry name" value="VanZ"/>
    <property type="match status" value="1"/>
</dbReference>
<evidence type="ECO:0000259" key="1">
    <source>
        <dbReference type="Pfam" id="PF04892"/>
    </source>
</evidence>
<dbReference type="InterPro" id="IPR006976">
    <property type="entry name" value="VanZ-like"/>
</dbReference>
<organism evidence="2 3">
    <name type="scientific">Denitrobacterium detoxificans</name>
    <dbReference type="NCBI Taxonomy" id="79604"/>
    <lineage>
        <taxon>Bacteria</taxon>
        <taxon>Bacillati</taxon>
        <taxon>Actinomycetota</taxon>
        <taxon>Coriobacteriia</taxon>
        <taxon>Eggerthellales</taxon>
        <taxon>Eggerthellaceae</taxon>
        <taxon>Denitrobacterium</taxon>
    </lineage>
</organism>
<evidence type="ECO:0000313" key="3">
    <source>
        <dbReference type="Proteomes" id="UP000182975"/>
    </source>
</evidence>
<dbReference type="AlphaFoldDB" id="A0A1H8QM30"/>
<feature type="domain" description="VanZ-like" evidence="1">
    <location>
        <begin position="3"/>
        <end position="129"/>
    </location>
</feature>
<dbReference type="EMBL" id="FOEC01000002">
    <property type="protein sequence ID" value="SEO55305.1"/>
    <property type="molecule type" value="Genomic_DNA"/>
</dbReference>